<dbReference type="RefSeq" id="WP_241663104.1">
    <property type="nucleotide sequence ID" value="NZ_QBEW01000043.1"/>
</dbReference>
<accession>A0A497YGT1</accession>
<keyword evidence="3" id="KW-1185">Reference proteome</keyword>
<name>A0A497YGT1_9BACL</name>
<evidence type="ECO:0000313" key="3">
    <source>
        <dbReference type="Proteomes" id="UP000280791"/>
    </source>
</evidence>
<dbReference type="Pfam" id="PF06114">
    <property type="entry name" value="Peptidase_M78"/>
    <property type="match status" value="1"/>
</dbReference>
<organism evidence="2 3">
    <name type="scientific">Planococcus citreus</name>
    <dbReference type="NCBI Taxonomy" id="1373"/>
    <lineage>
        <taxon>Bacteria</taxon>
        <taxon>Bacillati</taxon>
        <taxon>Bacillota</taxon>
        <taxon>Bacilli</taxon>
        <taxon>Bacillales</taxon>
        <taxon>Caryophanaceae</taxon>
        <taxon>Planococcus</taxon>
    </lineage>
</organism>
<reference evidence="2 3" key="1">
    <citation type="submission" date="2018-10" db="EMBL/GenBank/DDBJ databases">
        <title>Genomic Encyclopedia of Type Strains, Phase IV (KMG-IV): sequencing the most valuable type-strain genomes for metagenomic binning, comparative biology and taxonomic classification.</title>
        <authorList>
            <person name="Goeker M."/>
        </authorList>
    </citation>
    <scope>NUCLEOTIDE SEQUENCE [LARGE SCALE GENOMIC DNA]</scope>
    <source>
        <strain evidence="2 3">DSM 20549</strain>
    </source>
</reference>
<evidence type="ECO:0000313" key="2">
    <source>
        <dbReference type="EMBL" id="RLJ90167.1"/>
    </source>
</evidence>
<sequence length="153" mass="18055">MSYTYNWSEQYVNNMCKAIGIYHPHQLSIDTLSSRNGISVFYRPCESMNLGAGIILDSRVSDAEQWEDFGHELCHALWHAGNQLTMPMPFQVYQEHKSINFAQYVCIPTFMLERMELPATENEAVWSIMEMFKVTREFALKRLHQYLQNLMYR</sequence>
<comment type="caution">
    <text evidence="2">The sequence shown here is derived from an EMBL/GenBank/DDBJ whole genome shotgun (WGS) entry which is preliminary data.</text>
</comment>
<dbReference type="EMBL" id="RCCP01000001">
    <property type="protein sequence ID" value="RLJ90167.1"/>
    <property type="molecule type" value="Genomic_DNA"/>
</dbReference>
<dbReference type="InterPro" id="IPR010359">
    <property type="entry name" value="IrrE_HExxH"/>
</dbReference>
<dbReference type="AlphaFoldDB" id="A0A497YGT1"/>
<evidence type="ECO:0000259" key="1">
    <source>
        <dbReference type="Pfam" id="PF06114"/>
    </source>
</evidence>
<proteinExistence type="predicted"/>
<dbReference type="Proteomes" id="UP000280791">
    <property type="component" value="Unassembled WGS sequence"/>
</dbReference>
<feature type="domain" description="IrrE N-terminal-like" evidence="1">
    <location>
        <begin position="51"/>
        <end position="144"/>
    </location>
</feature>
<protein>
    <submittedName>
        <fullName evidence="2">Uncharacterized protein DUF955</fullName>
    </submittedName>
</protein>
<gene>
    <name evidence="2" type="ORF">DFR62_0309</name>
</gene>